<evidence type="ECO:0000313" key="6">
    <source>
        <dbReference type="Proteomes" id="UP000319731"/>
    </source>
</evidence>
<gene>
    <name evidence="5" type="ORF">SmJEL517_g04636</name>
</gene>
<evidence type="ECO:0000256" key="3">
    <source>
        <dbReference type="SAM" id="MobiDB-lite"/>
    </source>
</evidence>
<feature type="compositionally biased region" description="Low complexity" evidence="3">
    <location>
        <begin position="412"/>
        <end position="435"/>
    </location>
</feature>
<feature type="region of interest" description="Disordered" evidence="3">
    <location>
        <begin position="640"/>
        <end position="665"/>
    </location>
</feature>
<feature type="region of interest" description="Disordered" evidence="3">
    <location>
        <begin position="821"/>
        <end position="901"/>
    </location>
</feature>
<dbReference type="GO" id="GO:0005085">
    <property type="term" value="F:guanyl-nucleotide exchange factor activity"/>
    <property type="evidence" value="ECO:0007669"/>
    <property type="project" value="InterPro"/>
</dbReference>
<comment type="caution">
    <text evidence="5">The sequence shown here is derived from an EMBL/GenBank/DDBJ whole genome shotgun (WGS) entry which is preliminary data.</text>
</comment>
<feature type="region of interest" description="Disordered" evidence="3">
    <location>
        <begin position="1"/>
        <end position="44"/>
    </location>
</feature>
<accession>A0A507BYQ7</accession>
<reference evidence="5 6" key="1">
    <citation type="journal article" date="2019" name="Sci. Rep.">
        <title>Comparative genomics of chytrid fungi reveal insights into the obligate biotrophic and pathogenic lifestyle of Synchytrium endobioticum.</title>
        <authorList>
            <person name="van de Vossenberg B.T.L.H."/>
            <person name="Warris S."/>
            <person name="Nguyen H.D.T."/>
            <person name="van Gent-Pelzer M.P.E."/>
            <person name="Joly D.L."/>
            <person name="van de Geest H.C."/>
            <person name="Bonants P.J.M."/>
            <person name="Smith D.S."/>
            <person name="Levesque C.A."/>
            <person name="van der Lee T.A.J."/>
        </authorList>
    </citation>
    <scope>NUCLEOTIDE SEQUENCE [LARGE SCALE GENOMIC DNA]</scope>
    <source>
        <strain evidence="5 6">JEL517</strain>
    </source>
</reference>
<dbReference type="GO" id="GO:0006887">
    <property type="term" value="P:exocytosis"/>
    <property type="evidence" value="ECO:0007669"/>
    <property type="project" value="TreeGrafter"/>
</dbReference>
<dbReference type="EMBL" id="QEAO01000033">
    <property type="protein sequence ID" value="TPX32241.1"/>
    <property type="molecule type" value="Genomic_DNA"/>
</dbReference>
<feature type="compositionally biased region" description="Low complexity" evidence="3">
    <location>
        <begin position="844"/>
        <end position="861"/>
    </location>
</feature>
<dbReference type="SUPFAM" id="SSF144284">
    <property type="entry name" value="Sec2 N-terminal region"/>
    <property type="match status" value="1"/>
</dbReference>
<dbReference type="InterPro" id="IPR040351">
    <property type="entry name" value="RAB3IL/RAB3IP/Sec2"/>
</dbReference>
<dbReference type="GO" id="GO:0070319">
    <property type="term" value="C:Golgi to plasma membrane transport vesicle"/>
    <property type="evidence" value="ECO:0007669"/>
    <property type="project" value="TreeGrafter"/>
</dbReference>
<dbReference type="InterPro" id="IPR009449">
    <property type="entry name" value="Sec2_N"/>
</dbReference>
<dbReference type="AlphaFoldDB" id="A0A507BYQ7"/>
<feature type="coiled-coil region" evidence="2">
    <location>
        <begin position="336"/>
        <end position="370"/>
    </location>
</feature>
<evidence type="ECO:0000256" key="2">
    <source>
        <dbReference type="SAM" id="Coils"/>
    </source>
</evidence>
<feature type="coiled-coil region" evidence="2">
    <location>
        <begin position="209"/>
        <end position="306"/>
    </location>
</feature>
<protein>
    <recommendedName>
        <fullName evidence="4">GDP/GTP exchange factor Sec2 N-terminal domain-containing protein</fullName>
    </recommendedName>
</protein>
<feature type="region of interest" description="Disordered" evidence="3">
    <location>
        <begin position="567"/>
        <end position="620"/>
    </location>
</feature>
<evidence type="ECO:0000313" key="5">
    <source>
        <dbReference type="EMBL" id="TPX32241.1"/>
    </source>
</evidence>
<dbReference type="Pfam" id="PF06428">
    <property type="entry name" value="Sec2p"/>
    <property type="match status" value="1"/>
</dbReference>
<evidence type="ECO:0000259" key="4">
    <source>
        <dbReference type="Pfam" id="PF06428"/>
    </source>
</evidence>
<feature type="compositionally biased region" description="Polar residues" evidence="3">
    <location>
        <begin position="581"/>
        <end position="613"/>
    </location>
</feature>
<name>A0A507BYQ7_9FUNG</name>
<dbReference type="Pfam" id="PF25555">
    <property type="entry name" value="RAB3A-like_C"/>
    <property type="match status" value="2"/>
</dbReference>
<dbReference type="Gene3D" id="6.10.140.910">
    <property type="match status" value="1"/>
</dbReference>
<dbReference type="PANTHER" id="PTHR14430:SF0">
    <property type="entry name" value="SEC2P DOMAIN-CONTAINING PROTEIN"/>
    <property type="match status" value="1"/>
</dbReference>
<dbReference type="GO" id="GO:0051286">
    <property type="term" value="C:cell tip"/>
    <property type="evidence" value="ECO:0007669"/>
    <property type="project" value="TreeGrafter"/>
</dbReference>
<keyword evidence="6" id="KW-1185">Reference proteome</keyword>
<dbReference type="Proteomes" id="UP000319731">
    <property type="component" value="Unassembled WGS sequence"/>
</dbReference>
<sequence length="901" mass="97886">MADEAGKAPQTEASTLETQTVSAENELQQQPSTTPLPSDFESSAEKLEKIKERFNQQILLRKQSTVSGSPPDEASLLERVMNEKDWASPILEENERKLAAAASVSGASDATVPKTIIIDANSNHAAKLDNTNIKSSSSPIDEDAVAPLLPPRPRLGVPDLRARPSSIAIEAIVAAVPDEDPNVECDHRRFIDPAGHATCLKCKTRIAPLAKLHAERDGLQYKLENAKKRMEETNKREEQLELEFDKQAAIVAALQKALEAKEAEVVTVRRDIQTMGEKLVDEIEKRAEMQHSKETFQDELEDLTKKLFEEANILVSDEARRRHFHETRGVALEKQLGEIKQELQTAHDQLRELKSKMERYLISREASQDEFDEFAIEEPPSTPMLESTELTHTETASTESSDIINPRDVTMSASSSTPIPSSVVATPSTTSSPSRSADKRASYGPLVIEDEFADVIDPILYAEFVEFLSQPMSMKLSKINFMKNALEDDVEPCLKFGGNPRTSTKKLVDAMTINSVFVEEIPKSELLAEEERERKAKDAWHAQEQARLEAQARVEAAIRATDAGLGIDVSEPSAGEGHPTINASGTNPSSSVITPQGSPSHNSASITSPSGSPQAKADVVTTASSSASAVAASLLRNLTPRGITGSEDHLPPTAPTTNSSSAAAAKAMPTKAIFNKTIWERMSSGTLTGRPVAAPPTSVTTVTIEGYTPPVCMTCGRTGRCRYRFRISENSNDGWIPVCMQCRDRIVAACDFYEFVRHVRNGLYRGRKPEEVYVESLAVKRRMFFARIGAAHYAKVERGLGKIRIGKPGSLASKASNVSVSAHGLDAPPPRSSSIIPPVTPTNESSGRRSSVASSSEGLALTESSRTSEDAQVPAKPVVELGADGLPKMTLSPLMPKSLLD</sequence>
<feature type="domain" description="GDP/GTP exchange factor Sec2 N-terminal" evidence="4">
    <location>
        <begin position="220"/>
        <end position="359"/>
    </location>
</feature>
<feature type="compositionally biased region" description="Polar residues" evidence="3">
    <location>
        <begin position="11"/>
        <end position="36"/>
    </location>
</feature>
<proteinExistence type="predicted"/>
<dbReference type="STRING" id="1806994.A0A507BYQ7"/>
<organism evidence="5 6">
    <name type="scientific">Synchytrium microbalum</name>
    <dbReference type="NCBI Taxonomy" id="1806994"/>
    <lineage>
        <taxon>Eukaryota</taxon>
        <taxon>Fungi</taxon>
        <taxon>Fungi incertae sedis</taxon>
        <taxon>Chytridiomycota</taxon>
        <taxon>Chytridiomycota incertae sedis</taxon>
        <taxon>Chytridiomycetes</taxon>
        <taxon>Synchytriales</taxon>
        <taxon>Synchytriaceae</taxon>
        <taxon>Synchytrium</taxon>
    </lineage>
</organism>
<dbReference type="OrthoDB" id="5560525at2759"/>
<dbReference type="RefSeq" id="XP_031023491.1">
    <property type="nucleotide sequence ID" value="XM_031170564.1"/>
</dbReference>
<dbReference type="PANTHER" id="PTHR14430">
    <property type="entry name" value="RABIN3-RELATED"/>
    <property type="match status" value="1"/>
</dbReference>
<feature type="region of interest" description="Disordered" evidence="3">
    <location>
        <begin position="379"/>
        <end position="440"/>
    </location>
</feature>
<feature type="compositionally biased region" description="Low complexity" evidence="3">
    <location>
        <begin position="655"/>
        <end position="665"/>
    </location>
</feature>
<evidence type="ECO:0000256" key="1">
    <source>
        <dbReference type="ARBA" id="ARBA00023054"/>
    </source>
</evidence>
<keyword evidence="1 2" id="KW-0175">Coiled coil</keyword>
<dbReference type="CDD" id="cd21044">
    <property type="entry name" value="Rab11BD_RAB3IP_like"/>
    <property type="match status" value="1"/>
</dbReference>
<feature type="compositionally biased region" description="Polar residues" evidence="3">
    <location>
        <begin position="384"/>
        <end position="403"/>
    </location>
</feature>
<dbReference type="GeneID" id="42005861"/>